<name>E4NJ63_KITSK</name>
<feature type="transmembrane region" description="Helical" evidence="2">
    <location>
        <begin position="49"/>
        <end position="68"/>
    </location>
</feature>
<feature type="domain" description="Alpha/beta-hydrolase catalytic" evidence="3">
    <location>
        <begin position="287"/>
        <end position="587"/>
    </location>
</feature>
<keyword evidence="2" id="KW-0812">Transmembrane</keyword>
<dbReference type="STRING" id="452652.KSE_72560"/>
<feature type="transmembrane region" description="Helical" evidence="2">
    <location>
        <begin position="74"/>
        <end position="93"/>
    </location>
</feature>
<reference evidence="5 6" key="1">
    <citation type="journal article" date="2010" name="DNA Res.">
        <title>Genome sequence of Kitasatospora setae NBRC 14216T: an evolutionary snapshot of the family Streptomycetaceae.</title>
        <authorList>
            <person name="Ichikawa N."/>
            <person name="Oguchi A."/>
            <person name="Ikeda H."/>
            <person name="Ishikawa J."/>
            <person name="Kitani S."/>
            <person name="Watanabe Y."/>
            <person name="Nakamura S."/>
            <person name="Katano Y."/>
            <person name="Kishi E."/>
            <person name="Sasagawa M."/>
            <person name="Ankai A."/>
            <person name="Fukui S."/>
            <person name="Hashimoto Y."/>
            <person name="Kamata S."/>
            <person name="Otoguro M."/>
            <person name="Tanikawa S."/>
            <person name="Nihira T."/>
            <person name="Horinouchi S."/>
            <person name="Ohnishi Y."/>
            <person name="Hayakawa M."/>
            <person name="Kuzuyama T."/>
            <person name="Arisawa A."/>
            <person name="Nomoto F."/>
            <person name="Miura H."/>
            <person name="Takahashi Y."/>
            <person name="Fujita N."/>
        </authorList>
    </citation>
    <scope>NUCLEOTIDE SEQUENCE [LARGE SCALE GENOMIC DNA]</scope>
    <source>
        <strain evidence="6">ATCC 33774 / DSM 43861 / JCM 3304 / KCC A-0304 / NBRC 14216 / KM-6054</strain>
    </source>
</reference>
<evidence type="ECO:0000313" key="6">
    <source>
        <dbReference type="Proteomes" id="UP000007076"/>
    </source>
</evidence>
<protein>
    <recommendedName>
        <fullName evidence="7">Alpha/beta-hydrolase family protein</fullName>
    </recommendedName>
</protein>
<dbReference type="EMBL" id="AP010968">
    <property type="protein sequence ID" value="BAJ33011.1"/>
    <property type="molecule type" value="Genomic_DNA"/>
</dbReference>
<evidence type="ECO:0000256" key="2">
    <source>
        <dbReference type="SAM" id="Phobius"/>
    </source>
</evidence>
<evidence type="ECO:0000259" key="3">
    <source>
        <dbReference type="Pfam" id="PF10081"/>
    </source>
</evidence>
<feature type="compositionally biased region" description="Gly residues" evidence="1">
    <location>
        <begin position="1"/>
        <end position="27"/>
    </location>
</feature>
<evidence type="ECO:0000313" key="5">
    <source>
        <dbReference type="EMBL" id="BAJ33011.1"/>
    </source>
</evidence>
<evidence type="ECO:0008006" key="7">
    <source>
        <dbReference type="Google" id="ProtNLM"/>
    </source>
</evidence>
<feature type="compositionally biased region" description="Polar residues" evidence="1">
    <location>
        <begin position="230"/>
        <end position="251"/>
    </location>
</feature>
<evidence type="ECO:0000259" key="4">
    <source>
        <dbReference type="Pfam" id="PF15420"/>
    </source>
</evidence>
<dbReference type="KEGG" id="ksk:KSE_72560"/>
<proteinExistence type="predicted"/>
<keyword evidence="6" id="KW-1185">Reference proteome</keyword>
<dbReference type="InterPro" id="IPR027788">
    <property type="entry name" value="Alpha/beta-hydrolase_N_dom"/>
</dbReference>
<sequence length="595" mass="63587">MTGHRPGTGGGGDGSADGSADGSGDGGPADRDGRAAVGERRIVRRWPSWGALAGAVVFYCLSFTPSLLPRPWYLQAAAGAITAAFGYGIGAFLGHLTRACGLRLEGRARPVARWALVGVGSAAVVTATAWSVRWQGDLRRAVGMDPRISWWQWALVLPVALLLGALLVLCARTVRLGTDRLRAVLGRAVPNWAAAAGAAALATVLVVGFVEGFLLRGLLDLAERGAALTDRSTSPGTVRPTSPTLSGSPASYESWDSLGAKGRDFVGNAPTAAQISGFTGRPAKDPVRAYVGLRSVDGTSFAEGARTGAGLRERARRAVAELERAGGFERKVLVVLGTTGSGWVNEKIAKPVEYLYDGDSAEVAYQYSYLPSWISFLTEGEATDAGQALYDAVRARWSQLPAASRPRLMVAGESLGSYATERAFPGGVPQLTEQTGGALLVGPTPDNPLREDVTDARQPGSPVWRPVYQEGRNVRFAQLPSDFAVPADAPWEQTRVVYLQNGSDPVVWWEPALIWRKPQWLEGQRAHDVSPTMRWYPLVTFWQVTCDLAASEAVPEGHGHRYGLMPAEAWARIAPPAGWTEQDTDRLVGYLADHP</sequence>
<keyword evidence="2" id="KW-0472">Membrane</keyword>
<evidence type="ECO:0000256" key="1">
    <source>
        <dbReference type="SAM" id="MobiDB-lite"/>
    </source>
</evidence>
<dbReference type="AlphaFoldDB" id="E4NJ63"/>
<dbReference type="HOGENOM" id="CLU_023789_0_0_11"/>
<dbReference type="PATRIC" id="fig|452652.3.peg.7297"/>
<feature type="region of interest" description="Disordered" evidence="1">
    <location>
        <begin position="1"/>
        <end position="34"/>
    </location>
</feature>
<feature type="region of interest" description="Disordered" evidence="1">
    <location>
        <begin position="230"/>
        <end position="252"/>
    </location>
</feature>
<gene>
    <name evidence="5" type="ordered locus">KSE_72560</name>
</gene>
<feature type="transmembrane region" description="Helical" evidence="2">
    <location>
        <begin position="114"/>
        <end position="130"/>
    </location>
</feature>
<feature type="transmembrane region" description="Helical" evidence="2">
    <location>
        <begin position="150"/>
        <end position="171"/>
    </location>
</feature>
<dbReference type="ESTHER" id="kitsk-e4nj63">
    <property type="family name" value="Abhydrolase_9"/>
</dbReference>
<organism evidence="5 6">
    <name type="scientific">Kitasatospora setae (strain ATCC 33774 / DSM 43861 / JCM 3304 / KCC A-0304 / NBRC 14216 / KM-6054)</name>
    <name type="common">Streptomyces setae</name>
    <dbReference type="NCBI Taxonomy" id="452652"/>
    <lineage>
        <taxon>Bacteria</taxon>
        <taxon>Bacillati</taxon>
        <taxon>Actinomycetota</taxon>
        <taxon>Actinomycetes</taxon>
        <taxon>Kitasatosporales</taxon>
        <taxon>Streptomycetaceae</taxon>
        <taxon>Kitasatospora</taxon>
    </lineage>
</organism>
<dbReference type="Pfam" id="PF10081">
    <property type="entry name" value="Abhydrolase_9"/>
    <property type="match status" value="1"/>
</dbReference>
<dbReference type="InterPro" id="IPR027787">
    <property type="entry name" value="Alpha/beta-hydrolase_catalytic"/>
</dbReference>
<dbReference type="eggNOG" id="COG4425">
    <property type="taxonomic scope" value="Bacteria"/>
</dbReference>
<accession>E4NJ63</accession>
<dbReference type="Pfam" id="PF15420">
    <property type="entry name" value="Abhydrolase_9_N"/>
    <property type="match status" value="1"/>
</dbReference>
<feature type="transmembrane region" description="Helical" evidence="2">
    <location>
        <begin position="192"/>
        <end position="215"/>
    </location>
</feature>
<feature type="domain" description="Alpha/beta-hydrolase N-terminal" evidence="4">
    <location>
        <begin position="63"/>
        <end position="270"/>
    </location>
</feature>
<dbReference type="Proteomes" id="UP000007076">
    <property type="component" value="Chromosome"/>
</dbReference>
<keyword evidence="2" id="KW-1133">Transmembrane helix</keyword>